<gene>
    <name evidence="1" type="ORF">TBIB3V08_LOCUS2216</name>
</gene>
<dbReference type="AlphaFoldDB" id="A0A7R9ER49"/>
<evidence type="ECO:0000313" key="1">
    <source>
        <dbReference type="EMBL" id="CAD7439668.1"/>
    </source>
</evidence>
<reference evidence="1" key="1">
    <citation type="submission" date="2020-11" db="EMBL/GenBank/DDBJ databases">
        <authorList>
            <person name="Tran Van P."/>
        </authorList>
    </citation>
    <scope>NUCLEOTIDE SEQUENCE</scope>
</reference>
<protein>
    <submittedName>
        <fullName evidence="1">Uncharacterized protein</fullName>
    </submittedName>
</protein>
<name>A0A7R9ER49_9NEOP</name>
<accession>A0A7R9ER49</accession>
<proteinExistence type="predicted"/>
<organism evidence="1">
    <name type="scientific">Timema bartmani</name>
    <dbReference type="NCBI Taxonomy" id="61472"/>
    <lineage>
        <taxon>Eukaryota</taxon>
        <taxon>Metazoa</taxon>
        <taxon>Ecdysozoa</taxon>
        <taxon>Arthropoda</taxon>
        <taxon>Hexapoda</taxon>
        <taxon>Insecta</taxon>
        <taxon>Pterygota</taxon>
        <taxon>Neoptera</taxon>
        <taxon>Polyneoptera</taxon>
        <taxon>Phasmatodea</taxon>
        <taxon>Timematodea</taxon>
        <taxon>Timematoidea</taxon>
        <taxon>Timematidae</taxon>
        <taxon>Timema</taxon>
    </lineage>
</organism>
<sequence>MSKQKKSVCVIGKKYILPSVVELFQWMRRVPGARLGAQGLVVLGPGRIPAVSTAIAHLHTQHRMIMEKPPPVHPTEIRTSSSPSSAVERNTTSTLANYATEAVERQCCHPHKTEDINATVSMSTMLLFANVEVWCHFLVSELTEREAVWISTVTVLISTTGDQF</sequence>
<dbReference type="EMBL" id="OD564748">
    <property type="protein sequence ID" value="CAD7439668.1"/>
    <property type="molecule type" value="Genomic_DNA"/>
</dbReference>